<organism evidence="1 2">
    <name type="scientific">Frigoriglobus tundricola</name>
    <dbReference type="NCBI Taxonomy" id="2774151"/>
    <lineage>
        <taxon>Bacteria</taxon>
        <taxon>Pseudomonadati</taxon>
        <taxon>Planctomycetota</taxon>
        <taxon>Planctomycetia</taxon>
        <taxon>Gemmatales</taxon>
        <taxon>Gemmataceae</taxon>
        <taxon>Frigoriglobus</taxon>
    </lineage>
</organism>
<name>A0A6M5Z362_9BACT</name>
<accession>A0A6M5Z362</accession>
<evidence type="ECO:0000313" key="2">
    <source>
        <dbReference type="Proteomes" id="UP000503447"/>
    </source>
</evidence>
<protein>
    <submittedName>
        <fullName evidence="1">Uncharacterized protein</fullName>
    </submittedName>
</protein>
<dbReference type="EMBL" id="CP053452">
    <property type="protein sequence ID" value="QJX00858.1"/>
    <property type="molecule type" value="Genomic_DNA"/>
</dbReference>
<dbReference type="AlphaFoldDB" id="A0A6M5Z362"/>
<sequence>MLVTYGYPDRDTVLSGRSRGGALLNWVNTSRLLPALRSL</sequence>
<reference evidence="2" key="1">
    <citation type="submission" date="2020-05" db="EMBL/GenBank/DDBJ databases">
        <title>Frigoriglobus tundricola gen. nov., sp. nov., a psychrotolerant cellulolytic planctomycete of the family Gemmataceae with two divergent copies of 16S rRNA gene.</title>
        <authorList>
            <person name="Kulichevskaya I.S."/>
            <person name="Ivanova A.A."/>
            <person name="Naumoff D.G."/>
            <person name="Beletsky A.V."/>
            <person name="Rijpstra W.I.C."/>
            <person name="Sinninghe Damste J.S."/>
            <person name="Mardanov A.V."/>
            <person name="Ravin N.V."/>
            <person name="Dedysh S.N."/>
        </authorList>
    </citation>
    <scope>NUCLEOTIDE SEQUENCE [LARGE SCALE GENOMIC DNA]</scope>
    <source>
        <strain evidence="2">PL17</strain>
    </source>
</reference>
<dbReference type="KEGG" id="ftj:FTUN_8496"/>
<dbReference type="Proteomes" id="UP000503447">
    <property type="component" value="Chromosome"/>
</dbReference>
<evidence type="ECO:0000313" key="1">
    <source>
        <dbReference type="EMBL" id="QJX00858.1"/>
    </source>
</evidence>
<gene>
    <name evidence="1" type="ORF">FTUN_8496</name>
</gene>
<proteinExistence type="predicted"/>
<keyword evidence="2" id="KW-1185">Reference proteome</keyword>